<dbReference type="EMBL" id="WIXP02000006">
    <property type="protein sequence ID" value="KAF6209814.1"/>
    <property type="molecule type" value="Genomic_DNA"/>
</dbReference>
<protein>
    <recommendedName>
        <fullName evidence="3">BESS domain-containing protein</fullName>
    </recommendedName>
</protein>
<comment type="caution">
    <text evidence="4">The sequence shown here is derived from an EMBL/GenBank/DDBJ whole genome shotgun (WGS) entry which is preliminary data.</text>
</comment>
<organism evidence="4 5">
    <name type="scientific">Apolygus lucorum</name>
    <name type="common">Small green plant bug</name>
    <name type="synonym">Lygocoris lucorum</name>
    <dbReference type="NCBI Taxonomy" id="248454"/>
    <lineage>
        <taxon>Eukaryota</taxon>
        <taxon>Metazoa</taxon>
        <taxon>Ecdysozoa</taxon>
        <taxon>Arthropoda</taxon>
        <taxon>Hexapoda</taxon>
        <taxon>Insecta</taxon>
        <taxon>Pterygota</taxon>
        <taxon>Neoptera</taxon>
        <taxon>Paraneoptera</taxon>
        <taxon>Hemiptera</taxon>
        <taxon>Heteroptera</taxon>
        <taxon>Panheteroptera</taxon>
        <taxon>Cimicomorpha</taxon>
        <taxon>Miridae</taxon>
        <taxon>Mirini</taxon>
        <taxon>Apolygus</taxon>
    </lineage>
</organism>
<dbReference type="PANTHER" id="PTHR10773:SF19">
    <property type="match status" value="1"/>
</dbReference>
<keyword evidence="5" id="KW-1185">Reference proteome</keyword>
<gene>
    <name evidence="4" type="ORF">GE061_015565</name>
</gene>
<evidence type="ECO:0000256" key="1">
    <source>
        <dbReference type="PROSITE-ProRule" id="PRU00371"/>
    </source>
</evidence>
<dbReference type="OrthoDB" id="6416242at2759"/>
<evidence type="ECO:0000313" key="5">
    <source>
        <dbReference type="Proteomes" id="UP000466442"/>
    </source>
</evidence>
<reference evidence="4" key="1">
    <citation type="journal article" date="2021" name="Mol. Ecol. Resour.">
        <title>Apolygus lucorum genome provides insights into omnivorousness and mesophyll feeding.</title>
        <authorList>
            <person name="Liu Y."/>
            <person name="Liu H."/>
            <person name="Wang H."/>
            <person name="Huang T."/>
            <person name="Liu B."/>
            <person name="Yang B."/>
            <person name="Yin L."/>
            <person name="Li B."/>
            <person name="Zhang Y."/>
            <person name="Zhang S."/>
            <person name="Jiang F."/>
            <person name="Zhang X."/>
            <person name="Ren Y."/>
            <person name="Wang B."/>
            <person name="Wang S."/>
            <person name="Lu Y."/>
            <person name="Wu K."/>
            <person name="Fan W."/>
            <person name="Wang G."/>
        </authorList>
    </citation>
    <scope>NUCLEOTIDE SEQUENCE</scope>
    <source>
        <strain evidence="4">12Hb</strain>
    </source>
</reference>
<evidence type="ECO:0000256" key="2">
    <source>
        <dbReference type="SAM" id="MobiDB-lite"/>
    </source>
</evidence>
<dbReference type="Proteomes" id="UP000466442">
    <property type="component" value="Unassembled WGS sequence"/>
</dbReference>
<dbReference type="GO" id="GO:0003677">
    <property type="term" value="F:DNA binding"/>
    <property type="evidence" value="ECO:0007669"/>
    <property type="project" value="InterPro"/>
</dbReference>
<dbReference type="InterPro" id="IPR004210">
    <property type="entry name" value="BESS_motif"/>
</dbReference>
<feature type="compositionally biased region" description="Low complexity" evidence="2">
    <location>
        <begin position="392"/>
        <end position="411"/>
    </location>
</feature>
<dbReference type="Pfam" id="PF02944">
    <property type="entry name" value="BESS"/>
    <property type="match status" value="1"/>
</dbReference>
<name>A0A8S9XMI3_APOLU</name>
<feature type="compositionally biased region" description="Polar residues" evidence="2">
    <location>
        <begin position="329"/>
        <end position="350"/>
    </location>
</feature>
<dbReference type="PANTHER" id="PTHR10773">
    <property type="entry name" value="DNA-DIRECTED RNA POLYMERASES I, II, AND III SUBUNIT RPABC2"/>
    <property type="match status" value="1"/>
</dbReference>
<sequence>MKSLGSNLAGLQSPFISKNIQGNPEKIKLPSEASQYEDEKIWLPYLHKHGTFFNTIKDQDIVNLRLKFPIPDKQNYHSAEMTMDDGDDSVADPNYSFSGDDEISSDEFDESATGITAKAKTRKRKANPAKWKRNIAKERLNVGKKYQSKFSNKIVDRREMRPGCGEQRQYKCSKKIEYESCFHIFRKYWSLGDVNRQRDFISRCIKEVNRTQSKNEDARSCNIAATNIECNLFFRRNMDRRTYSLENENDEEIVSMLQDDDNDEGEGSFGEETDTDEDVRDEDIEREECSKRWAYVRDYYLRRRGKPGTGSGGELAKKRSDLLSFLDSIPSSKRSTMTNVEGPMDSQTDCTDSDEINPIQDLENHFSSAAEEPSEGGGSLPVVLQPRKRMASLSGNPSSSGSDDTSEGGRSPLSIPQPKKQRKTSLSEERMQILKQIAAKNSSPNEMDENDLFFSSMAKSVKKLPPPEQARIRMEVGQLVGSAEVAHFSRVSSEQPSYVNL</sequence>
<accession>A0A8S9XMI3</accession>
<feature type="region of interest" description="Disordered" evidence="2">
    <location>
        <begin position="256"/>
        <end position="284"/>
    </location>
</feature>
<feature type="region of interest" description="Disordered" evidence="2">
    <location>
        <begin position="327"/>
        <end position="357"/>
    </location>
</feature>
<proteinExistence type="predicted"/>
<comment type="subcellular location">
    <subcellularLocation>
        <location evidence="1">Nucleus</location>
    </subcellularLocation>
</comment>
<evidence type="ECO:0000313" key="4">
    <source>
        <dbReference type="EMBL" id="KAF6209814.1"/>
    </source>
</evidence>
<evidence type="ECO:0000259" key="3">
    <source>
        <dbReference type="PROSITE" id="PS51031"/>
    </source>
</evidence>
<feature type="domain" description="BESS" evidence="3">
    <location>
        <begin position="447"/>
        <end position="486"/>
    </location>
</feature>
<dbReference type="PROSITE" id="PS51031">
    <property type="entry name" value="BESS"/>
    <property type="match status" value="1"/>
</dbReference>
<keyword evidence="1" id="KW-0539">Nucleus</keyword>
<feature type="region of interest" description="Disordered" evidence="2">
    <location>
        <begin position="390"/>
        <end position="430"/>
    </location>
</feature>
<dbReference type="GO" id="GO:0005634">
    <property type="term" value="C:nucleus"/>
    <property type="evidence" value="ECO:0007669"/>
    <property type="project" value="UniProtKB-SubCell"/>
</dbReference>
<dbReference type="AlphaFoldDB" id="A0A8S9XMI3"/>